<evidence type="ECO:0000256" key="1">
    <source>
        <dbReference type="ARBA" id="ARBA00022737"/>
    </source>
</evidence>
<dbReference type="GO" id="GO:0005524">
    <property type="term" value="F:ATP binding"/>
    <property type="evidence" value="ECO:0007669"/>
    <property type="project" value="UniProtKB-UniRule"/>
</dbReference>
<feature type="binding site" evidence="4">
    <location>
        <begin position="376"/>
        <end position="383"/>
    </location>
    <ligand>
        <name>ATP</name>
        <dbReference type="ChEBI" id="CHEBI:30616"/>
    </ligand>
</feature>
<feature type="domain" description="FtsK" evidence="5">
    <location>
        <begin position="65"/>
        <end position="259"/>
    </location>
</feature>
<dbReference type="InterPro" id="IPR023837">
    <property type="entry name" value="EccCb-like_Actinobacteria"/>
</dbReference>
<evidence type="ECO:0000259" key="5">
    <source>
        <dbReference type="PROSITE" id="PS50901"/>
    </source>
</evidence>
<dbReference type="SUPFAM" id="SSF52540">
    <property type="entry name" value="P-loop containing nucleoside triphosphate hydrolases"/>
    <property type="match status" value="2"/>
</dbReference>
<dbReference type="PANTHER" id="PTHR22683:SF1">
    <property type="entry name" value="TYPE VII SECRETION SYSTEM PROTEIN ESSC"/>
    <property type="match status" value="1"/>
</dbReference>
<reference evidence="7" key="1">
    <citation type="submission" date="2016-06" db="EMBL/GenBank/DDBJ databases">
        <authorList>
            <person name="Sutton G."/>
            <person name="Brinkac L."/>
            <person name="Sanka R."/>
            <person name="Adams M."/>
            <person name="Lau E."/>
            <person name="Sam S."/>
            <person name="Sreng N."/>
            <person name="Him V."/>
            <person name="Kerleguer A."/>
            <person name="Cheng S."/>
        </authorList>
    </citation>
    <scope>NUCLEOTIDE SEQUENCE [LARGE SCALE GENOMIC DNA]</scope>
    <source>
        <strain evidence="7">E861</strain>
    </source>
</reference>
<protein>
    <submittedName>
        <fullName evidence="6">Type VII secretion protein EccCb</fullName>
    </submittedName>
</protein>
<dbReference type="RefSeq" id="WP_065014567.1">
    <property type="nucleotide sequence ID" value="NZ_LZKJ01000108.1"/>
</dbReference>
<evidence type="ECO:0000256" key="2">
    <source>
        <dbReference type="ARBA" id="ARBA00022741"/>
    </source>
</evidence>
<keyword evidence="2 4" id="KW-0547">Nucleotide-binding</keyword>
<comment type="caution">
    <text evidence="6">The sequence shown here is derived from an EMBL/GenBank/DDBJ whole genome shotgun (WGS) entry which is preliminary data.</text>
</comment>
<keyword evidence="3 4" id="KW-0067">ATP-binding</keyword>
<dbReference type="AlphaFoldDB" id="A0A1A2ZA74"/>
<dbReference type="InterPro" id="IPR002543">
    <property type="entry name" value="FtsK_dom"/>
</dbReference>
<dbReference type="Gene3D" id="3.40.50.300">
    <property type="entry name" value="P-loop containing nucleotide triphosphate hydrolases"/>
    <property type="match status" value="2"/>
</dbReference>
<dbReference type="GO" id="GO:0003677">
    <property type="term" value="F:DNA binding"/>
    <property type="evidence" value="ECO:0007669"/>
    <property type="project" value="InterPro"/>
</dbReference>
<proteinExistence type="predicted"/>
<dbReference type="OrthoDB" id="9807790at2"/>
<accession>A0A1A2ZA74</accession>
<gene>
    <name evidence="6" type="ORF">A5707_21425</name>
</gene>
<dbReference type="Pfam" id="PF01580">
    <property type="entry name" value="FtsK_SpoIIIE"/>
    <property type="match status" value="2"/>
</dbReference>
<sequence>MSIEHEPRVLREVVLDQLGTGEAIAYRMWLPPLMDPTPVNELVERDIRQPLRFGLGIMDEPRRHRQEVWGIDVSAASGNIAVGGAPQTGKSTFLQTLILSAAATHSPRHVQFYCIDLGGGGLIYLEDLPHVGGVATRSEPDRVNRMVAEMKAVLRQREAIFKQYRVGSIAAYRQMRDDPNHPAAADPFGDVFLVIDGWPAFVGEFPDLEPMVQDLAGQGLAFGIHTVISTPRWTELKARVRDYLGTKVEFRLGDTNETQIDRITREIPANRPGRAISMEKHHLMIGVPRIDGVHSAENLVEAMSAAVQQIATVHTEQAPEVRVLPERIHLHQLDPNPPGPDADYRTRWMIPLGLRESDLSVAYNNMQVTPHLLIFGAAKSGKTRIAHAVARAICARNSPDQVRFMVADYRSGLLDAVPDSHLLDAGAINRNAASLDENIKAMAINLRKRLPPVDLTAAQLRSRSWWSGPDIVLLVDDWHMIVAAAGGVPPMTPLGPLLPAAADIGLHIIVTCQMSQAARATMDRFVGVAYGAGSPTLFLSGDKQEFPSSEIKVKKRPPGQAFLVAPDAKEVIQAVYIDPPEEVSAPPSNGG</sequence>
<dbReference type="PANTHER" id="PTHR22683">
    <property type="entry name" value="SPORULATION PROTEIN RELATED"/>
    <property type="match status" value="1"/>
</dbReference>
<dbReference type="EMBL" id="LZKJ01000108">
    <property type="protein sequence ID" value="OBI46392.1"/>
    <property type="molecule type" value="Genomic_DNA"/>
</dbReference>
<evidence type="ECO:0000256" key="4">
    <source>
        <dbReference type="PROSITE-ProRule" id="PRU00289"/>
    </source>
</evidence>
<dbReference type="Proteomes" id="UP000093592">
    <property type="component" value="Unassembled WGS sequence"/>
</dbReference>
<evidence type="ECO:0000313" key="7">
    <source>
        <dbReference type="Proteomes" id="UP000093592"/>
    </source>
</evidence>
<dbReference type="NCBIfam" id="TIGR03925">
    <property type="entry name" value="T7SS_EccC_b"/>
    <property type="match status" value="1"/>
</dbReference>
<keyword evidence="1" id="KW-0677">Repeat</keyword>
<feature type="domain" description="FtsK" evidence="5">
    <location>
        <begin position="356"/>
        <end position="545"/>
    </location>
</feature>
<dbReference type="InterPro" id="IPR050206">
    <property type="entry name" value="FtsK/SpoIIIE/SftA"/>
</dbReference>
<dbReference type="InterPro" id="IPR027417">
    <property type="entry name" value="P-loop_NTPase"/>
</dbReference>
<dbReference type="PROSITE" id="PS50901">
    <property type="entry name" value="FTSK"/>
    <property type="match status" value="2"/>
</dbReference>
<name>A0A1A2ZA74_9MYCO</name>
<organism evidence="6 7">
    <name type="scientific">Mycobacterium kyorinense</name>
    <dbReference type="NCBI Taxonomy" id="487514"/>
    <lineage>
        <taxon>Bacteria</taxon>
        <taxon>Bacillati</taxon>
        <taxon>Actinomycetota</taxon>
        <taxon>Actinomycetes</taxon>
        <taxon>Mycobacteriales</taxon>
        <taxon>Mycobacteriaceae</taxon>
        <taxon>Mycobacterium</taxon>
    </lineage>
</organism>
<feature type="binding site" evidence="4">
    <location>
        <begin position="84"/>
        <end position="91"/>
    </location>
    <ligand>
        <name>ATP</name>
        <dbReference type="ChEBI" id="CHEBI:30616"/>
    </ligand>
</feature>
<evidence type="ECO:0000313" key="6">
    <source>
        <dbReference type="EMBL" id="OBI46392.1"/>
    </source>
</evidence>
<evidence type="ECO:0000256" key="3">
    <source>
        <dbReference type="ARBA" id="ARBA00022840"/>
    </source>
</evidence>